<organism evidence="3">
    <name type="scientific">Dunaliella tertiolecta</name>
    <name type="common">Green alga</name>
    <dbReference type="NCBI Taxonomy" id="3047"/>
    <lineage>
        <taxon>Eukaryota</taxon>
        <taxon>Viridiplantae</taxon>
        <taxon>Chlorophyta</taxon>
        <taxon>core chlorophytes</taxon>
        <taxon>Chlorophyceae</taxon>
        <taxon>CS clade</taxon>
        <taxon>Chlamydomonadales</taxon>
        <taxon>Dunaliellaceae</taxon>
        <taxon>Dunaliella</taxon>
    </lineage>
</organism>
<sequence>MLREKIIKAKGGLPWEFDPPVVRPPLLMLVAKAFLLLLMAAACGFLLFFPFSSSSHIHFQELTGLQGHRVAAFCAFTRSCSSEDNAMHQSTAHEGASNRTPPPQSVRHIVLQERPHEEKVEKEITQGVKASKAGPASSSAVPPLSIPGSTVQEARIALSTRACRSPAIDGYTKIDAACMKQSPTNQWFQAYYRAGGKQADLVVHYDQAASYDGIAVAWGLTNKKDTVEECAAHCLRHMPGDIPGPFQQMPCNVFVYCPLEECWEPDAWHATKGDCWLKFSEAPAKPEVNVRGDLSRAVKERHPEAPPRVQWVSGVLLPPGVELTNGTWSPRVNW</sequence>
<evidence type="ECO:0008006" key="4">
    <source>
        <dbReference type="Google" id="ProtNLM"/>
    </source>
</evidence>
<evidence type="ECO:0000256" key="1">
    <source>
        <dbReference type="SAM" id="MobiDB-lite"/>
    </source>
</evidence>
<evidence type="ECO:0000313" key="3">
    <source>
        <dbReference type="EMBL" id="CAE0486101.1"/>
    </source>
</evidence>
<reference evidence="3" key="1">
    <citation type="submission" date="2021-01" db="EMBL/GenBank/DDBJ databases">
        <authorList>
            <person name="Corre E."/>
            <person name="Pelletier E."/>
            <person name="Niang G."/>
            <person name="Scheremetjew M."/>
            <person name="Finn R."/>
            <person name="Kale V."/>
            <person name="Holt S."/>
            <person name="Cochrane G."/>
            <person name="Meng A."/>
            <person name="Brown T."/>
            <person name="Cohen L."/>
        </authorList>
    </citation>
    <scope>NUCLEOTIDE SEQUENCE</scope>
    <source>
        <strain evidence="3">CCMP1320</strain>
    </source>
</reference>
<proteinExistence type="predicted"/>
<gene>
    <name evidence="3" type="ORF">DTER00134_LOCUS1140</name>
</gene>
<evidence type="ECO:0000256" key="2">
    <source>
        <dbReference type="SAM" id="Phobius"/>
    </source>
</evidence>
<feature type="compositionally biased region" description="Low complexity" evidence="1">
    <location>
        <begin position="127"/>
        <end position="142"/>
    </location>
</feature>
<name>A0A7S3VI98_DUNTE</name>
<dbReference type="PANTHER" id="PTHR33344">
    <property type="entry name" value="OS02G0761600 PROTEIN"/>
    <property type="match status" value="1"/>
</dbReference>
<accession>A0A7S3VI98</accession>
<dbReference type="AlphaFoldDB" id="A0A7S3VI98"/>
<dbReference type="EMBL" id="HBIP01002730">
    <property type="protein sequence ID" value="CAE0486101.1"/>
    <property type="molecule type" value="Transcribed_RNA"/>
</dbReference>
<keyword evidence="2" id="KW-0472">Membrane</keyword>
<keyword evidence="2" id="KW-1133">Transmembrane helix</keyword>
<feature type="region of interest" description="Disordered" evidence="1">
    <location>
        <begin position="126"/>
        <end position="145"/>
    </location>
</feature>
<feature type="transmembrane region" description="Helical" evidence="2">
    <location>
        <begin position="26"/>
        <end position="49"/>
    </location>
</feature>
<protein>
    <recommendedName>
        <fullName evidence="4">Apple domain-containing protein</fullName>
    </recommendedName>
</protein>
<keyword evidence="2" id="KW-0812">Transmembrane</keyword>
<dbReference type="PANTHER" id="PTHR33344:SF7">
    <property type="entry name" value="TRANSMEMBRANE PROTEIN"/>
    <property type="match status" value="1"/>
</dbReference>